<reference evidence="1" key="1">
    <citation type="journal article" date="2023" name="Insect Mol. Biol.">
        <title>Genome sequencing provides insights into the evolution of gene families encoding plant cell wall-degrading enzymes in longhorned beetles.</title>
        <authorList>
            <person name="Shin N.R."/>
            <person name="Okamura Y."/>
            <person name="Kirsch R."/>
            <person name="Pauchet Y."/>
        </authorList>
    </citation>
    <scope>NUCLEOTIDE SEQUENCE</scope>
    <source>
        <strain evidence="1">AMC_N1</strain>
    </source>
</reference>
<evidence type="ECO:0000313" key="2">
    <source>
        <dbReference type="Proteomes" id="UP001162162"/>
    </source>
</evidence>
<proteinExistence type="predicted"/>
<gene>
    <name evidence="1" type="ORF">NQ318_004668</name>
</gene>
<protein>
    <submittedName>
        <fullName evidence="1">Uncharacterized protein</fullName>
    </submittedName>
</protein>
<dbReference type="InterPro" id="IPR042104">
    <property type="entry name" value="PKS_dehydratase_sf"/>
</dbReference>
<organism evidence="1 2">
    <name type="scientific">Aromia moschata</name>
    <dbReference type="NCBI Taxonomy" id="1265417"/>
    <lineage>
        <taxon>Eukaryota</taxon>
        <taxon>Metazoa</taxon>
        <taxon>Ecdysozoa</taxon>
        <taxon>Arthropoda</taxon>
        <taxon>Hexapoda</taxon>
        <taxon>Insecta</taxon>
        <taxon>Pterygota</taxon>
        <taxon>Neoptera</taxon>
        <taxon>Endopterygota</taxon>
        <taxon>Coleoptera</taxon>
        <taxon>Polyphaga</taxon>
        <taxon>Cucujiformia</taxon>
        <taxon>Chrysomeloidea</taxon>
        <taxon>Cerambycidae</taxon>
        <taxon>Cerambycinae</taxon>
        <taxon>Callichromatini</taxon>
        <taxon>Aromia</taxon>
    </lineage>
</organism>
<dbReference type="AlphaFoldDB" id="A0AAV8Y505"/>
<keyword evidence="2" id="KW-1185">Reference proteome</keyword>
<comment type="caution">
    <text evidence="1">The sequence shown here is derived from an EMBL/GenBank/DDBJ whole genome shotgun (WGS) entry which is preliminary data.</text>
</comment>
<evidence type="ECO:0000313" key="1">
    <source>
        <dbReference type="EMBL" id="KAJ8946532.1"/>
    </source>
</evidence>
<dbReference type="Gene3D" id="3.10.129.110">
    <property type="entry name" value="Polyketide synthase dehydratase"/>
    <property type="match status" value="1"/>
</dbReference>
<sequence length="303" mass="34143">MFGAFRALQECDVSAAKGRIKWEDNWVTFTDNMLQMAILREDSRLLYVPTFIRKLTINAKRHVDWIAANYKEQEPPSLPVSNNYMSGVISCGGIQINGLIASSINRRKILAEPVLESYKFIPNFTTLDISQSVRVNIQLILENALSYKVNALELIDESTTKDVPPLTTLIKSVLKDLPLIQPYLKILSKTPLDTDIEVEDKKLNSETNCLLVVASHILERPEIMEEALTALTTNGFIISRESPDYNIPTGDHSKVTIITAHRTPTETVLLLQKKTEHKSQTFIKISSSDQFSWVGTVKEAIKK</sequence>
<name>A0AAV8Y505_9CUCU</name>
<dbReference type="EMBL" id="JAPWTK010000183">
    <property type="protein sequence ID" value="KAJ8946532.1"/>
    <property type="molecule type" value="Genomic_DNA"/>
</dbReference>
<accession>A0AAV8Y505</accession>
<dbReference type="Proteomes" id="UP001162162">
    <property type="component" value="Unassembled WGS sequence"/>
</dbReference>